<organism evidence="7 8">
    <name type="scientific">Bailinhaonella thermotolerans</name>
    <dbReference type="NCBI Taxonomy" id="1070861"/>
    <lineage>
        <taxon>Bacteria</taxon>
        <taxon>Bacillati</taxon>
        <taxon>Actinomycetota</taxon>
        <taxon>Actinomycetes</taxon>
        <taxon>Streptosporangiales</taxon>
        <taxon>Streptosporangiaceae</taxon>
        <taxon>Bailinhaonella</taxon>
    </lineage>
</organism>
<keyword evidence="2 5" id="KW-0812">Transmembrane</keyword>
<feature type="transmembrane region" description="Helical" evidence="5">
    <location>
        <begin position="399"/>
        <end position="417"/>
    </location>
</feature>
<feature type="transmembrane region" description="Helical" evidence="5">
    <location>
        <begin position="226"/>
        <end position="245"/>
    </location>
</feature>
<feature type="transmembrane region" description="Helical" evidence="5">
    <location>
        <begin position="80"/>
        <end position="98"/>
    </location>
</feature>
<dbReference type="Gene3D" id="1.20.1250.20">
    <property type="entry name" value="MFS general substrate transporter like domains"/>
    <property type="match status" value="1"/>
</dbReference>
<feature type="transmembrane region" description="Helical" evidence="5">
    <location>
        <begin position="423"/>
        <end position="443"/>
    </location>
</feature>
<feature type="transmembrane region" description="Helical" evidence="5">
    <location>
        <begin position="204"/>
        <end position="220"/>
    </location>
</feature>
<dbReference type="PANTHER" id="PTHR23501:SF154">
    <property type="entry name" value="MULTIDRUG-EFFLUX TRANSPORTER RV1634-RELATED"/>
    <property type="match status" value="1"/>
</dbReference>
<evidence type="ECO:0000256" key="5">
    <source>
        <dbReference type="SAM" id="Phobius"/>
    </source>
</evidence>
<dbReference type="InterPro" id="IPR011701">
    <property type="entry name" value="MFS"/>
</dbReference>
<dbReference type="PROSITE" id="PS50850">
    <property type="entry name" value="MFS"/>
    <property type="match status" value="1"/>
</dbReference>
<comment type="caution">
    <text evidence="7">The sequence shown here is derived from an EMBL/GenBank/DDBJ whole genome shotgun (WGS) entry which is preliminary data.</text>
</comment>
<dbReference type="GO" id="GO:0022857">
    <property type="term" value="F:transmembrane transporter activity"/>
    <property type="evidence" value="ECO:0007669"/>
    <property type="project" value="InterPro"/>
</dbReference>
<dbReference type="Gene3D" id="1.20.1720.10">
    <property type="entry name" value="Multidrug resistance protein D"/>
    <property type="match status" value="1"/>
</dbReference>
<dbReference type="EMBL" id="QZEY01000016">
    <property type="protein sequence ID" value="RJL24171.1"/>
    <property type="molecule type" value="Genomic_DNA"/>
</dbReference>
<gene>
    <name evidence="7" type="ORF">D5H75_30485</name>
</gene>
<evidence type="ECO:0000256" key="1">
    <source>
        <dbReference type="ARBA" id="ARBA00004651"/>
    </source>
</evidence>
<evidence type="ECO:0000256" key="3">
    <source>
        <dbReference type="ARBA" id="ARBA00022989"/>
    </source>
</evidence>
<keyword evidence="3 5" id="KW-1133">Transmembrane helix</keyword>
<keyword evidence="4 5" id="KW-0472">Membrane</keyword>
<feature type="transmembrane region" description="Helical" evidence="5">
    <location>
        <begin position="165"/>
        <end position="183"/>
    </location>
</feature>
<evidence type="ECO:0000313" key="8">
    <source>
        <dbReference type="Proteomes" id="UP000265768"/>
    </source>
</evidence>
<feature type="transmembrane region" description="Helical" evidence="5">
    <location>
        <begin position="48"/>
        <end position="68"/>
    </location>
</feature>
<sequence>MVSEGIFGARHRALTIGIITLCSLVAFEYIAVATAMPAVAKALDGLELYALSFGGSLAAGVVGMVVAGQWSDRKGPAGPIWWGVGAFVAGLAVAGLAPEMWVVVVGRVVQGFGGGLIGVALYVVVAGAYPAELHPRVFAAFAGAWTIPSMVGPALAGLIVQVAHWRWVFLAVAIVAVPAALLMRSGLRGLPPAADGAAKRSRTALALGAAVSVCVLYIGGQQRGALALGLIALALAGLAVFAPRLLPRRTLRAGRGLPSVVLLRGFVGAAYLQADVFLPLLLQQQRGLSALQSGFALTAGALAWVTGSWWQGRHGKGLTNTQRLAGGSIMIALGVGATLFCVVPVLPVGATVAVAVGGMLVGGLGMGVAYPVMSTVTLELSPPEDRGVNSSALQLSESLFTTTVLALGGSLFALLSATSMPLAFLAVFAIGELLAVLAIAVAFRTRPAAPSPSRAAEPPVPVAA</sequence>
<feature type="transmembrane region" description="Helical" evidence="5">
    <location>
        <begin position="294"/>
        <end position="312"/>
    </location>
</feature>
<dbReference type="PRINTS" id="PR01036">
    <property type="entry name" value="TCRTETB"/>
</dbReference>
<dbReference type="InterPro" id="IPR036259">
    <property type="entry name" value="MFS_trans_sf"/>
</dbReference>
<feature type="domain" description="Major facilitator superfamily (MFS) profile" evidence="6">
    <location>
        <begin position="14"/>
        <end position="446"/>
    </location>
</feature>
<evidence type="ECO:0000256" key="4">
    <source>
        <dbReference type="ARBA" id="ARBA00023136"/>
    </source>
</evidence>
<dbReference type="SUPFAM" id="SSF103473">
    <property type="entry name" value="MFS general substrate transporter"/>
    <property type="match status" value="1"/>
</dbReference>
<dbReference type="AlphaFoldDB" id="A0A3A4A820"/>
<feature type="transmembrane region" description="Helical" evidence="5">
    <location>
        <begin position="137"/>
        <end position="159"/>
    </location>
</feature>
<keyword evidence="8" id="KW-1185">Reference proteome</keyword>
<proteinExistence type="predicted"/>
<feature type="transmembrane region" description="Helical" evidence="5">
    <location>
        <begin position="104"/>
        <end position="125"/>
    </location>
</feature>
<dbReference type="Pfam" id="PF07690">
    <property type="entry name" value="MFS_1"/>
    <property type="match status" value="1"/>
</dbReference>
<comment type="subcellular location">
    <subcellularLocation>
        <location evidence="1">Cell membrane</location>
        <topology evidence="1">Multi-pass membrane protein</topology>
    </subcellularLocation>
</comment>
<feature type="transmembrane region" description="Helical" evidence="5">
    <location>
        <begin position="257"/>
        <end position="274"/>
    </location>
</feature>
<dbReference type="Proteomes" id="UP000265768">
    <property type="component" value="Unassembled WGS sequence"/>
</dbReference>
<protein>
    <submittedName>
        <fullName evidence="7">MFS transporter</fullName>
    </submittedName>
</protein>
<evidence type="ECO:0000259" key="6">
    <source>
        <dbReference type="PROSITE" id="PS50850"/>
    </source>
</evidence>
<feature type="transmembrane region" description="Helical" evidence="5">
    <location>
        <begin position="12"/>
        <end position="36"/>
    </location>
</feature>
<dbReference type="PANTHER" id="PTHR23501">
    <property type="entry name" value="MAJOR FACILITATOR SUPERFAMILY"/>
    <property type="match status" value="1"/>
</dbReference>
<reference evidence="7 8" key="1">
    <citation type="submission" date="2018-09" db="EMBL/GenBank/DDBJ databases">
        <title>YIM 75507 draft genome.</title>
        <authorList>
            <person name="Tang S."/>
            <person name="Feng Y."/>
        </authorList>
    </citation>
    <scope>NUCLEOTIDE SEQUENCE [LARGE SCALE GENOMIC DNA]</scope>
    <source>
        <strain evidence="7 8">YIM 75507</strain>
    </source>
</reference>
<feature type="transmembrane region" description="Helical" evidence="5">
    <location>
        <begin position="324"/>
        <end position="346"/>
    </location>
</feature>
<evidence type="ECO:0000256" key="2">
    <source>
        <dbReference type="ARBA" id="ARBA00022692"/>
    </source>
</evidence>
<dbReference type="InterPro" id="IPR020846">
    <property type="entry name" value="MFS_dom"/>
</dbReference>
<name>A0A3A4A820_9ACTN</name>
<dbReference type="OrthoDB" id="9778875at2"/>
<accession>A0A3A4A820</accession>
<feature type="transmembrane region" description="Helical" evidence="5">
    <location>
        <begin position="352"/>
        <end position="378"/>
    </location>
</feature>
<dbReference type="GO" id="GO:0005886">
    <property type="term" value="C:plasma membrane"/>
    <property type="evidence" value="ECO:0007669"/>
    <property type="project" value="UniProtKB-SubCell"/>
</dbReference>
<evidence type="ECO:0000313" key="7">
    <source>
        <dbReference type="EMBL" id="RJL24171.1"/>
    </source>
</evidence>